<dbReference type="InParanoid" id="A0A067Q0N1"/>
<dbReference type="AlphaFoldDB" id="A0A067Q0N1"/>
<keyword evidence="2" id="KW-1185">Reference proteome</keyword>
<dbReference type="STRING" id="933084.A0A067Q0N1"/>
<evidence type="ECO:0000313" key="2">
    <source>
        <dbReference type="Proteomes" id="UP000027265"/>
    </source>
</evidence>
<dbReference type="EMBL" id="KL197720">
    <property type="protein sequence ID" value="KDQ57042.1"/>
    <property type="molecule type" value="Genomic_DNA"/>
</dbReference>
<reference evidence="2" key="1">
    <citation type="journal article" date="2014" name="Proc. Natl. Acad. Sci. U.S.A.">
        <title>Extensive sampling of basidiomycete genomes demonstrates inadequacy of the white-rot/brown-rot paradigm for wood decay fungi.</title>
        <authorList>
            <person name="Riley R."/>
            <person name="Salamov A.A."/>
            <person name="Brown D.W."/>
            <person name="Nagy L.G."/>
            <person name="Floudas D."/>
            <person name="Held B.W."/>
            <person name="Levasseur A."/>
            <person name="Lombard V."/>
            <person name="Morin E."/>
            <person name="Otillar R."/>
            <person name="Lindquist E.A."/>
            <person name="Sun H."/>
            <person name="LaButti K.M."/>
            <person name="Schmutz J."/>
            <person name="Jabbour D."/>
            <person name="Luo H."/>
            <person name="Baker S.E."/>
            <person name="Pisabarro A.G."/>
            <person name="Walton J.D."/>
            <person name="Blanchette R.A."/>
            <person name="Henrissat B."/>
            <person name="Martin F."/>
            <person name="Cullen D."/>
            <person name="Hibbett D.S."/>
            <person name="Grigoriev I.V."/>
        </authorList>
    </citation>
    <scope>NUCLEOTIDE SEQUENCE [LARGE SCALE GENOMIC DNA]</scope>
    <source>
        <strain evidence="2">MUCL 33604</strain>
    </source>
</reference>
<protein>
    <submittedName>
        <fullName evidence="1">Uncharacterized protein</fullName>
    </submittedName>
</protein>
<organism evidence="1 2">
    <name type="scientific">Jaapia argillacea MUCL 33604</name>
    <dbReference type="NCBI Taxonomy" id="933084"/>
    <lineage>
        <taxon>Eukaryota</taxon>
        <taxon>Fungi</taxon>
        <taxon>Dikarya</taxon>
        <taxon>Basidiomycota</taxon>
        <taxon>Agaricomycotina</taxon>
        <taxon>Agaricomycetes</taxon>
        <taxon>Agaricomycetidae</taxon>
        <taxon>Jaapiales</taxon>
        <taxon>Jaapiaceae</taxon>
        <taxon>Jaapia</taxon>
    </lineage>
</organism>
<gene>
    <name evidence="1" type="ORF">JAAARDRAFT_207388</name>
</gene>
<dbReference type="Proteomes" id="UP000027265">
    <property type="component" value="Unassembled WGS sequence"/>
</dbReference>
<name>A0A067Q0N1_9AGAM</name>
<sequence>MPSGLERLSQRNPQMVISAARNGSLSALSTLLKTESWASLPGSLSLDLLRIFYSHLKETQVPEVLDEANWALPQCRQAQSCLLALSRLRTLPMPSRESRRVIDSILNAWPGIFKWSDFFIRGRLALDDSPDIMERETNLIRCWYTLHASDPRVCEVIVNTPGAVEIIAKLWMRARDDPSANLPSFYIVGMVTCLLADILPMISTSTASDRIVNGSGDTPSAVARTALSRLTSSIQVQTIDAFDVGKCACVIQGLTDADEVLQPLLKANAIKTITKSILAFTKRAASLDQESITATAILFSLLRHLLDKTPGLSSAVQAVKAGLLFALVDTFPLFPQLDLVKRGAILPFVTHVLPRFTVYPPVLEAMVASVRQITSLRMAIGTDRVMGDIWLTFLKIIAVRHHAFLAEESKGANKNNECQNERCGKIDHKKAYKKCSRCGLAYYFNEETEKNGMVYRKDPVQDFIATLAKSDIERMLPTLREEAAQHYPNHPLTSMMVKVNYCAMSPTVKVLPISRFEPDPNSSSACLHQIRFMLERVLKNPEKWTWVVARSCAMITTFMTGNIWS</sequence>
<dbReference type="HOGENOM" id="CLU_027660_0_0_1"/>
<accession>A0A067Q0N1</accession>
<evidence type="ECO:0000313" key="1">
    <source>
        <dbReference type="EMBL" id="KDQ57042.1"/>
    </source>
</evidence>
<dbReference type="OrthoDB" id="2992749at2759"/>
<proteinExistence type="predicted"/>